<gene>
    <name evidence="1" type="ORF">SAMN04488104_100977</name>
</gene>
<sequence>MKSPFLCPIRSVNKLLIVPLLLIFVQSFGQEKSATYFYSSNEQIPLAYLRVQVEDGSFMDFTDLAGKLQYLKQEIPENSSINISGYGINDTLLSIKQIWELDTIFLKTKEFELPEVAIKSTLLSELKIGDASADGWEVSDPMTVTGGPEGEFYRYTVRLKIPKKKQLYLDEIKFYVSEILEEKVNVSIRMLYPNIGFQIKPGKINSINEFKELLEGNKVVEVSMPGWTQVSFEEPVPIPDSVKDLFVVFDLLEKEPKSRFAIANQRVSKAIDLGFYITGGEIGVANLHPIHPAVEITFLKER</sequence>
<reference evidence="2" key="1">
    <citation type="submission" date="2016-10" db="EMBL/GenBank/DDBJ databases">
        <authorList>
            <person name="Varghese N."/>
            <person name="Submissions S."/>
        </authorList>
    </citation>
    <scope>NUCLEOTIDE SEQUENCE [LARGE SCALE GENOMIC DNA]</scope>
    <source>
        <strain evidence="2">DSM 23095</strain>
    </source>
</reference>
<dbReference type="RefSeq" id="WP_139162680.1">
    <property type="nucleotide sequence ID" value="NZ_FNAC01000009.1"/>
</dbReference>
<dbReference type="EMBL" id="FNAC01000009">
    <property type="protein sequence ID" value="SDC92001.1"/>
    <property type="molecule type" value="Genomic_DNA"/>
</dbReference>
<accession>A0A1G6QIL5</accession>
<dbReference type="STRING" id="686796.SAMN04488104_100977"/>
<protein>
    <submittedName>
        <fullName evidence="1">Uncharacterized protein</fullName>
    </submittedName>
</protein>
<evidence type="ECO:0000313" key="1">
    <source>
        <dbReference type="EMBL" id="SDC92001.1"/>
    </source>
</evidence>
<keyword evidence="2" id="KW-1185">Reference proteome</keyword>
<dbReference type="AlphaFoldDB" id="A0A1G6QIL5"/>
<dbReference type="Proteomes" id="UP000199060">
    <property type="component" value="Unassembled WGS sequence"/>
</dbReference>
<evidence type="ECO:0000313" key="2">
    <source>
        <dbReference type="Proteomes" id="UP000199060"/>
    </source>
</evidence>
<proteinExistence type="predicted"/>
<organism evidence="1 2">
    <name type="scientific">Algoriphagus faecimaris</name>
    <dbReference type="NCBI Taxonomy" id="686796"/>
    <lineage>
        <taxon>Bacteria</taxon>
        <taxon>Pseudomonadati</taxon>
        <taxon>Bacteroidota</taxon>
        <taxon>Cytophagia</taxon>
        <taxon>Cytophagales</taxon>
        <taxon>Cyclobacteriaceae</taxon>
        <taxon>Algoriphagus</taxon>
    </lineage>
</organism>
<dbReference type="OrthoDB" id="9829034at2"/>
<name>A0A1G6QIL5_9BACT</name>